<dbReference type="CDD" id="cd06223">
    <property type="entry name" value="PRTases_typeI"/>
    <property type="match status" value="1"/>
</dbReference>
<dbReference type="EMBL" id="JAZDUF010000003">
    <property type="protein sequence ID" value="MEE3850978.1"/>
    <property type="molecule type" value="Genomic_DNA"/>
</dbReference>
<dbReference type="Gene3D" id="3.40.50.2020">
    <property type="match status" value="1"/>
</dbReference>
<protein>
    <submittedName>
        <fullName evidence="2">ComF family protein</fullName>
    </submittedName>
</protein>
<evidence type="ECO:0000313" key="2">
    <source>
        <dbReference type="EMBL" id="MEE3850978.1"/>
    </source>
</evidence>
<dbReference type="PANTHER" id="PTHR47505">
    <property type="entry name" value="DNA UTILIZATION PROTEIN YHGH"/>
    <property type="match status" value="1"/>
</dbReference>
<organism evidence="2 3">
    <name type="scientific">Gordonia sesuvii</name>
    <dbReference type="NCBI Taxonomy" id="3116777"/>
    <lineage>
        <taxon>Bacteria</taxon>
        <taxon>Bacillati</taxon>
        <taxon>Actinomycetota</taxon>
        <taxon>Actinomycetes</taxon>
        <taxon>Mycobacteriales</taxon>
        <taxon>Gordoniaceae</taxon>
        <taxon>Gordonia</taxon>
    </lineage>
</organism>
<keyword evidence="3" id="KW-1185">Reference proteome</keyword>
<dbReference type="PANTHER" id="PTHR47505:SF1">
    <property type="entry name" value="DNA UTILIZATION PROTEIN YHGH"/>
    <property type="match status" value="1"/>
</dbReference>
<name>A0ABU7MDT0_9ACTN</name>
<comment type="caution">
    <text evidence="2">The sequence shown here is derived from an EMBL/GenBank/DDBJ whole genome shotgun (WGS) entry which is preliminary data.</text>
</comment>
<sequence length="212" mass="22085">MVPTQCGGCGEPGTDWCGDCARTLTDSPVRLEPRVEIGVAAWALGRYRGTYRSTLIAMKEHGRRDLIGPLGGALARGIVTLSQWGEIPDGDTLTLVPAPTRASAARRRGGDPVAAIARASADRLGRRVAVADALATSARARDSAGLDARARVANLSDAVYVRRRFVPSSRIVAGPVLLVDDILTTGATAAQSCRVLAAHDLHVSTVVVIAGA</sequence>
<dbReference type="InterPro" id="IPR051910">
    <property type="entry name" value="ComF/GntX_DNA_util-trans"/>
</dbReference>
<dbReference type="SUPFAM" id="SSF53271">
    <property type="entry name" value="PRTase-like"/>
    <property type="match status" value="1"/>
</dbReference>
<dbReference type="InterPro" id="IPR029057">
    <property type="entry name" value="PRTase-like"/>
</dbReference>
<dbReference type="RefSeq" id="WP_330433129.1">
    <property type="nucleotide sequence ID" value="NZ_JAZDUF010000003.1"/>
</dbReference>
<dbReference type="Proteomes" id="UP001347146">
    <property type="component" value="Unassembled WGS sequence"/>
</dbReference>
<reference evidence="2 3" key="1">
    <citation type="submission" date="2024-01" db="EMBL/GenBank/DDBJ databases">
        <title>Draft genome sequence of Gordonia sp. LSe1-13.</title>
        <authorList>
            <person name="Suphannarot A."/>
            <person name="Mingma R."/>
        </authorList>
    </citation>
    <scope>NUCLEOTIDE SEQUENCE [LARGE SCALE GENOMIC DNA]</scope>
    <source>
        <strain evidence="2 3">LSe1-13</strain>
    </source>
</reference>
<accession>A0ABU7MDT0</accession>
<evidence type="ECO:0000313" key="3">
    <source>
        <dbReference type="Proteomes" id="UP001347146"/>
    </source>
</evidence>
<comment type="similarity">
    <text evidence="1">Belongs to the ComF/GntX family.</text>
</comment>
<evidence type="ECO:0000256" key="1">
    <source>
        <dbReference type="ARBA" id="ARBA00008007"/>
    </source>
</evidence>
<gene>
    <name evidence="2" type="ORF">VZC37_11585</name>
</gene>
<dbReference type="InterPro" id="IPR000836">
    <property type="entry name" value="PRTase_dom"/>
</dbReference>
<proteinExistence type="inferred from homology"/>